<name>A0A2I0JRT9_PUNGR</name>
<protein>
    <submittedName>
        <fullName evidence="2">Uncharacterized protein</fullName>
    </submittedName>
</protein>
<feature type="compositionally biased region" description="Basic and acidic residues" evidence="1">
    <location>
        <begin position="66"/>
        <end position="76"/>
    </location>
</feature>
<dbReference type="EMBL" id="PGOL01001356">
    <property type="protein sequence ID" value="PKI58603.1"/>
    <property type="molecule type" value="Genomic_DNA"/>
</dbReference>
<dbReference type="Proteomes" id="UP000233551">
    <property type="component" value="Unassembled WGS sequence"/>
</dbReference>
<evidence type="ECO:0000313" key="2">
    <source>
        <dbReference type="EMBL" id="PKI58603.1"/>
    </source>
</evidence>
<proteinExistence type="predicted"/>
<reference evidence="2 3" key="1">
    <citation type="submission" date="2017-11" db="EMBL/GenBank/DDBJ databases">
        <title>De-novo sequencing of pomegranate (Punica granatum L.) genome.</title>
        <authorList>
            <person name="Akparov Z."/>
            <person name="Amiraslanov A."/>
            <person name="Hajiyeva S."/>
            <person name="Abbasov M."/>
            <person name="Kaur K."/>
            <person name="Hamwieh A."/>
            <person name="Solovyev V."/>
            <person name="Salamov A."/>
            <person name="Braich B."/>
            <person name="Kosarev P."/>
            <person name="Mahmoud A."/>
            <person name="Hajiyev E."/>
            <person name="Babayeva S."/>
            <person name="Izzatullayeva V."/>
            <person name="Mammadov A."/>
            <person name="Mammadov A."/>
            <person name="Sharifova S."/>
            <person name="Ojaghi J."/>
            <person name="Eynullazada K."/>
            <person name="Bayramov B."/>
            <person name="Abdulazimova A."/>
            <person name="Shahmuradov I."/>
        </authorList>
    </citation>
    <scope>NUCLEOTIDE SEQUENCE [LARGE SCALE GENOMIC DNA]</scope>
    <source>
        <strain evidence="3">cv. AG2017</strain>
        <tissue evidence="2">Leaf</tissue>
    </source>
</reference>
<evidence type="ECO:0000313" key="3">
    <source>
        <dbReference type="Proteomes" id="UP000233551"/>
    </source>
</evidence>
<organism evidence="2 3">
    <name type="scientific">Punica granatum</name>
    <name type="common">Pomegranate</name>
    <dbReference type="NCBI Taxonomy" id="22663"/>
    <lineage>
        <taxon>Eukaryota</taxon>
        <taxon>Viridiplantae</taxon>
        <taxon>Streptophyta</taxon>
        <taxon>Embryophyta</taxon>
        <taxon>Tracheophyta</taxon>
        <taxon>Spermatophyta</taxon>
        <taxon>Magnoliopsida</taxon>
        <taxon>eudicotyledons</taxon>
        <taxon>Gunneridae</taxon>
        <taxon>Pentapetalae</taxon>
        <taxon>rosids</taxon>
        <taxon>malvids</taxon>
        <taxon>Myrtales</taxon>
        <taxon>Lythraceae</taxon>
        <taxon>Punica</taxon>
    </lineage>
</organism>
<evidence type="ECO:0000256" key="1">
    <source>
        <dbReference type="SAM" id="MobiDB-lite"/>
    </source>
</evidence>
<comment type="caution">
    <text evidence="2">The sequence shown here is derived from an EMBL/GenBank/DDBJ whole genome shotgun (WGS) entry which is preliminary data.</text>
</comment>
<dbReference type="AlphaFoldDB" id="A0A2I0JRT9"/>
<gene>
    <name evidence="2" type="ORF">CRG98_020992</name>
</gene>
<sequence>MRDRVRSIILQYKQMALNNALGAPRGSQSSPVGGEGLQAQSECEESPKKFQKDKKKKGNPCLEGPSLRDGDSDAHPKRIRKNVNYPFHMEQREGETHHAWHKRFFGVVAEVPEVTMCKTISAFQRGWKQGDFKKDLIVHSAQNLGDLSARERDI</sequence>
<accession>A0A2I0JRT9</accession>
<feature type="region of interest" description="Disordered" evidence="1">
    <location>
        <begin position="21"/>
        <end position="85"/>
    </location>
</feature>
<keyword evidence="3" id="KW-1185">Reference proteome</keyword>